<protein>
    <recommendedName>
        <fullName evidence="1">N-acetyltransferase domain-containing protein</fullName>
    </recommendedName>
</protein>
<keyword evidence="3" id="KW-1185">Reference proteome</keyword>
<dbReference type="InterPro" id="IPR031165">
    <property type="entry name" value="GNAT_YJDJ"/>
</dbReference>
<dbReference type="EMBL" id="FNHH01000001">
    <property type="protein sequence ID" value="SDL69781.1"/>
    <property type="molecule type" value="Genomic_DNA"/>
</dbReference>
<dbReference type="Pfam" id="PF14542">
    <property type="entry name" value="Acetyltransf_CG"/>
    <property type="match status" value="1"/>
</dbReference>
<dbReference type="RefSeq" id="WP_090698117.1">
    <property type="nucleotide sequence ID" value="NZ_FNHH01000001.1"/>
</dbReference>
<proteinExistence type="predicted"/>
<dbReference type="PROSITE" id="PS51729">
    <property type="entry name" value="GNAT_YJDJ"/>
    <property type="match status" value="1"/>
</dbReference>
<name>A0A1G9M771_9SPHI</name>
<dbReference type="Gene3D" id="3.40.630.30">
    <property type="match status" value="1"/>
</dbReference>
<dbReference type="PANTHER" id="PTHR31435">
    <property type="entry name" value="PROTEIN NATD1"/>
    <property type="match status" value="1"/>
</dbReference>
<reference evidence="3" key="1">
    <citation type="submission" date="2016-10" db="EMBL/GenBank/DDBJ databases">
        <authorList>
            <person name="Varghese N."/>
            <person name="Submissions S."/>
        </authorList>
    </citation>
    <scope>NUCLEOTIDE SEQUENCE [LARGE SCALE GENOMIC DNA]</scope>
    <source>
        <strain evidence="3">DSM 24536</strain>
    </source>
</reference>
<dbReference type="OrthoDB" id="9793389at2"/>
<gene>
    <name evidence="2" type="ORF">SAMN05421813_101256</name>
</gene>
<dbReference type="SUPFAM" id="SSF55729">
    <property type="entry name" value="Acyl-CoA N-acyltransferases (Nat)"/>
    <property type="match status" value="1"/>
</dbReference>
<dbReference type="AlphaFoldDB" id="A0A1G9M771"/>
<dbReference type="PANTHER" id="PTHR31435:SF10">
    <property type="entry name" value="BSR4717 PROTEIN"/>
    <property type="match status" value="1"/>
</dbReference>
<dbReference type="Proteomes" id="UP000199226">
    <property type="component" value="Unassembled WGS sequence"/>
</dbReference>
<dbReference type="InterPro" id="IPR045057">
    <property type="entry name" value="Gcn5-rel_NAT"/>
</dbReference>
<organism evidence="2 3">
    <name type="scientific">Daejeonella rubra</name>
    <dbReference type="NCBI Taxonomy" id="990371"/>
    <lineage>
        <taxon>Bacteria</taxon>
        <taxon>Pseudomonadati</taxon>
        <taxon>Bacteroidota</taxon>
        <taxon>Sphingobacteriia</taxon>
        <taxon>Sphingobacteriales</taxon>
        <taxon>Sphingobacteriaceae</taxon>
        <taxon>Daejeonella</taxon>
    </lineage>
</organism>
<evidence type="ECO:0000313" key="2">
    <source>
        <dbReference type="EMBL" id="SDL69781.1"/>
    </source>
</evidence>
<dbReference type="InterPro" id="IPR016181">
    <property type="entry name" value="Acyl_CoA_acyltransferase"/>
</dbReference>
<dbReference type="STRING" id="990371.SAMN05421813_101256"/>
<sequence length="94" mass="10573">MEIKHRENTHKGSFYVEEDNILLAEITYSFAGSDKLILDHTIVCKPLKGMGIGNMLVEAAVSYSRDKSIKVIPLCPFAKTVFEKNPAYQDVLLK</sequence>
<evidence type="ECO:0000259" key="1">
    <source>
        <dbReference type="PROSITE" id="PS51729"/>
    </source>
</evidence>
<feature type="domain" description="N-acetyltransferase" evidence="1">
    <location>
        <begin position="6"/>
        <end position="93"/>
    </location>
</feature>
<accession>A0A1G9M771</accession>
<evidence type="ECO:0000313" key="3">
    <source>
        <dbReference type="Proteomes" id="UP000199226"/>
    </source>
</evidence>